<organism evidence="1 2">
    <name type="scientific">Stephania yunnanensis</name>
    <dbReference type="NCBI Taxonomy" id="152371"/>
    <lineage>
        <taxon>Eukaryota</taxon>
        <taxon>Viridiplantae</taxon>
        <taxon>Streptophyta</taxon>
        <taxon>Embryophyta</taxon>
        <taxon>Tracheophyta</taxon>
        <taxon>Spermatophyta</taxon>
        <taxon>Magnoliopsida</taxon>
        <taxon>Ranunculales</taxon>
        <taxon>Menispermaceae</taxon>
        <taxon>Menispermoideae</taxon>
        <taxon>Cissampelideae</taxon>
        <taxon>Stephania</taxon>
    </lineage>
</organism>
<evidence type="ECO:0000313" key="1">
    <source>
        <dbReference type="EMBL" id="KAK9135458.1"/>
    </source>
</evidence>
<accession>A0AAP0P8U9</accession>
<comment type="caution">
    <text evidence="1">The sequence shown here is derived from an EMBL/GenBank/DDBJ whole genome shotgun (WGS) entry which is preliminary data.</text>
</comment>
<name>A0AAP0P8U9_9MAGN</name>
<proteinExistence type="predicted"/>
<keyword evidence="2" id="KW-1185">Reference proteome</keyword>
<evidence type="ECO:0000313" key="2">
    <source>
        <dbReference type="Proteomes" id="UP001420932"/>
    </source>
</evidence>
<gene>
    <name evidence="1" type="ORF">Syun_014788</name>
</gene>
<sequence>MTLHWVLPDLACLFWRLECKIGEIHYSCNFFKKKKEKEKSRRLFDLITV</sequence>
<dbReference type="AlphaFoldDB" id="A0AAP0P8U9"/>
<protein>
    <submittedName>
        <fullName evidence="1">Uncharacterized protein</fullName>
    </submittedName>
</protein>
<dbReference type="EMBL" id="JBBNAF010000006">
    <property type="protein sequence ID" value="KAK9135458.1"/>
    <property type="molecule type" value="Genomic_DNA"/>
</dbReference>
<dbReference type="Proteomes" id="UP001420932">
    <property type="component" value="Unassembled WGS sequence"/>
</dbReference>
<reference evidence="1 2" key="1">
    <citation type="submission" date="2024-01" db="EMBL/GenBank/DDBJ databases">
        <title>Genome assemblies of Stephania.</title>
        <authorList>
            <person name="Yang L."/>
        </authorList>
    </citation>
    <scope>NUCLEOTIDE SEQUENCE [LARGE SCALE GENOMIC DNA]</scope>
    <source>
        <strain evidence="1">YNDBR</strain>
        <tissue evidence="1">Leaf</tissue>
    </source>
</reference>